<reference evidence="1 2" key="1">
    <citation type="submission" date="2019-04" db="EMBL/GenBank/DDBJ databases">
        <title>Novel bacteriophages capable of disrupting biofilms from clinical strains of Aeromonas hydrophila with intrinsic antibiotic resistance.</title>
        <authorList>
            <person name="Kabwe M."/>
            <person name="Brown T.L."/>
            <person name="Speirs L."/>
            <person name="Ku H."/>
            <person name="Leach M."/>
            <person name="Chan H.T."/>
            <person name="Petrovski S."/>
            <person name="Lock P."/>
            <person name="Tucci J."/>
        </authorList>
    </citation>
    <scope>NUCLEOTIDE SEQUENCE [LARGE SCALE GENOMIC DNA]</scope>
</reference>
<dbReference type="Proteomes" id="UP000318420">
    <property type="component" value="Segment"/>
</dbReference>
<accession>A0A514A1D8</accession>
<keyword evidence="2" id="KW-1185">Reference proteome</keyword>
<proteinExistence type="predicted"/>
<sequence length="285" mass="32214">MQLHLAVKPSNLLKTGERELQDKYDVKGELEGIQDKLSHGKLLDIGEGSFKIAEINGRDFIQTPDGEFLEHVVMEEKYFVENWLAQFALGWVGDKCYFDFNAWGKMTIGHTRGVIIVDEDGQYVLDIPKFSQAMLPAEAKAVLDQCATNAGVANLIPDESEKTRLINTLAEQAKMISEIAEGQDPLDITKIIPTEYFARHGLNNLVMYDTILIRDRYGVKNDDDVARIEKILTQWTTERKASKEDKAFIVEITKGDFIFDTEEDMVEQVSSNIVEDDTDFDPLAS</sequence>
<protein>
    <submittedName>
        <fullName evidence="1">Uncharacterized protein</fullName>
    </submittedName>
</protein>
<gene>
    <name evidence="1" type="ORF">LAh10_218</name>
</gene>
<name>A0A514A1D8_9CAUD</name>
<evidence type="ECO:0000313" key="2">
    <source>
        <dbReference type="Proteomes" id="UP000318420"/>
    </source>
</evidence>
<organism evidence="1 2">
    <name type="scientific">Aeromonas phage LAh10</name>
    <dbReference type="NCBI Taxonomy" id="2591025"/>
    <lineage>
        <taxon>Viruses</taxon>
        <taxon>Duplodnaviria</taxon>
        <taxon>Heunggongvirae</taxon>
        <taxon>Uroviricota</taxon>
        <taxon>Caudoviricetes</taxon>
        <taxon>Chimalliviridae</taxon>
        <taxon>Ludhianavirus</taxon>
        <taxon>Ludhianavirus LAh10</taxon>
    </lineage>
</organism>
<dbReference type="EMBL" id="MK838116">
    <property type="protein sequence ID" value="QDH47098.1"/>
    <property type="molecule type" value="Genomic_DNA"/>
</dbReference>
<evidence type="ECO:0000313" key="1">
    <source>
        <dbReference type="EMBL" id="QDH47098.1"/>
    </source>
</evidence>